<dbReference type="AlphaFoldDB" id="A0AAP5QHH2"/>
<feature type="signal peptide" evidence="1">
    <location>
        <begin position="1"/>
        <end position="25"/>
    </location>
</feature>
<dbReference type="Proteomes" id="UP001246473">
    <property type="component" value="Unassembled WGS sequence"/>
</dbReference>
<keyword evidence="1" id="KW-0732">Signal</keyword>
<evidence type="ECO:0000313" key="2">
    <source>
        <dbReference type="EMBL" id="AJZ57121.1"/>
    </source>
</evidence>
<dbReference type="RefSeq" id="WP_046564696.1">
    <property type="nucleotide sequence ID" value="NZ_JBOBCW010000003.1"/>
</dbReference>
<dbReference type="EMBL" id="CP010025">
    <property type="protein sequence ID" value="AJZ57121.1"/>
    <property type="molecule type" value="Genomic_DNA"/>
</dbReference>
<evidence type="ECO:0000313" key="3">
    <source>
        <dbReference type="EMBL" id="MDT8842660.1"/>
    </source>
</evidence>
<evidence type="ECO:0008006" key="6">
    <source>
        <dbReference type="Google" id="ProtNLM"/>
    </source>
</evidence>
<gene>
    <name evidence="2" type="ORF">OI25_7241</name>
    <name evidence="3" type="ORF">ParKJ_35060</name>
</gene>
<evidence type="ECO:0000256" key="1">
    <source>
        <dbReference type="SAM" id="SignalP"/>
    </source>
</evidence>
<feature type="chain" id="PRO_5042798028" description="DUF4426 domain-containing protein" evidence="1">
    <location>
        <begin position="26"/>
        <end position="157"/>
    </location>
</feature>
<protein>
    <recommendedName>
        <fullName evidence="6">DUF4426 domain-containing protein</fullName>
    </recommendedName>
</protein>
<evidence type="ECO:0000313" key="4">
    <source>
        <dbReference type="Proteomes" id="UP000032614"/>
    </source>
</evidence>
<reference evidence="2 4" key="1">
    <citation type="journal article" date="2015" name="Genome Announc.">
        <title>Complete genome sequences for 59 burkholderia isolates, both pathogenic and near neighbor.</title>
        <authorList>
            <person name="Johnson S.L."/>
            <person name="Bishop-Lilly K.A."/>
            <person name="Ladner J.T."/>
            <person name="Daligault H.E."/>
            <person name="Davenport K.W."/>
            <person name="Jaissle J."/>
            <person name="Frey K.G."/>
            <person name="Koroleva G.I."/>
            <person name="Bruce D.C."/>
            <person name="Coyne S.R."/>
            <person name="Broomall S.M."/>
            <person name="Li P.E."/>
            <person name="Teshima H."/>
            <person name="Gibbons H.S."/>
            <person name="Palacios G.F."/>
            <person name="Rosenzweig C.N."/>
            <person name="Redden C.L."/>
            <person name="Xu Y."/>
            <person name="Minogue T.D."/>
            <person name="Chain P.S."/>
        </authorList>
    </citation>
    <scope>NUCLEOTIDE SEQUENCE [LARGE SCALE GENOMIC DNA]</scope>
    <source>
        <strain evidence="2 4">ATCC BAA-463</strain>
    </source>
</reference>
<name>A0AAP5QHH2_9BURK</name>
<sequence>MVNCKFRHGLAAFAAISLAPMAAQADQWEPDVLAGIFPVSVIVRHETDGLEVAGPTGLRAIVFTMNGHVLLKDNTATITVTTKNAHGGITRQDYRFKGVGSGPINASFRIGDEDPQFDALFAQLKNSTAVHAVVKDTDMRFDAVGLRPNFDMHTHQN</sequence>
<proteinExistence type="predicted"/>
<dbReference type="EMBL" id="JANSLM010000018">
    <property type="protein sequence ID" value="MDT8842660.1"/>
    <property type="molecule type" value="Genomic_DNA"/>
</dbReference>
<organism evidence="3 5">
    <name type="scientific">Paraburkholderia fungorum</name>
    <dbReference type="NCBI Taxonomy" id="134537"/>
    <lineage>
        <taxon>Bacteria</taxon>
        <taxon>Pseudomonadati</taxon>
        <taxon>Pseudomonadota</taxon>
        <taxon>Betaproteobacteria</taxon>
        <taxon>Burkholderiales</taxon>
        <taxon>Burkholderiaceae</taxon>
        <taxon>Paraburkholderia</taxon>
    </lineage>
</organism>
<reference evidence="3" key="2">
    <citation type="submission" date="2022-08" db="EMBL/GenBank/DDBJ databases">
        <authorList>
            <person name="Kim S.-J."/>
        </authorList>
    </citation>
    <scope>NUCLEOTIDE SEQUENCE</scope>
    <source>
        <strain evidence="3">KJ</strain>
    </source>
</reference>
<accession>A0AAP5QHH2</accession>
<evidence type="ECO:0000313" key="5">
    <source>
        <dbReference type="Proteomes" id="UP001246473"/>
    </source>
</evidence>
<dbReference type="KEGG" id="bfn:OI25_7241"/>
<dbReference type="Proteomes" id="UP000032614">
    <property type="component" value="Chromosome 3"/>
</dbReference>